<gene>
    <name evidence="1" type="ORF">GCM10009851_39560</name>
</gene>
<evidence type="ECO:0000313" key="2">
    <source>
        <dbReference type="Proteomes" id="UP001500929"/>
    </source>
</evidence>
<protein>
    <recommendedName>
        <fullName evidence="3">PucR family transcriptional regulator</fullName>
    </recommendedName>
</protein>
<sequence length="342" mass="36461">MQELLGRLTALDPAASQSLRVIACFDELIAGDVGVHGLLSAAAALSGRPVGLIRGRVVTRIDPRGEPLESSLPPAHVHRVFDDVAVWIEDAADDTTDLDAIILERLALALLIRLDTKRTSTVPPRDMSVLLDRSTPGIDRREVAARLGLAANGRFRVVAAPLFATWTHHPRGPEDVVATPFGPVHAAVVAIDATPVASPLGIGSIAAIDDIDRSFRTAMIALRLHGGSSDGPSRADDLGGLAEMLADLPDDRREDGDQAAVELVTLHKWGASTIDALVRAGSLREAARIAGVHHSTMTDRTEIITATLGFDPMSGIGRTRLGLAFLRWRLRTSRVLEFTPAS</sequence>
<evidence type="ECO:0000313" key="1">
    <source>
        <dbReference type="EMBL" id="GAA2250064.1"/>
    </source>
</evidence>
<dbReference type="Gene3D" id="1.10.10.2840">
    <property type="entry name" value="PucR C-terminal helix-turn-helix domain"/>
    <property type="match status" value="1"/>
</dbReference>
<accession>A0ABN3E6R9</accession>
<proteinExistence type="predicted"/>
<reference evidence="1 2" key="1">
    <citation type="journal article" date="2019" name="Int. J. Syst. Evol. Microbiol.">
        <title>The Global Catalogue of Microorganisms (GCM) 10K type strain sequencing project: providing services to taxonomists for standard genome sequencing and annotation.</title>
        <authorList>
            <consortium name="The Broad Institute Genomics Platform"/>
            <consortium name="The Broad Institute Genome Sequencing Center for Infectious Disease"/>
            <person name="Wu L."/>
            <person name="Ma J."/>
        </authorList>
    </citation>
    <scope>NUCLEOTIDE SEQUENCE [LARGE SCALE GENOMIC DNA]</scope>
    <source>
        <strain evidence="1 2">JCM 16117</strain>
    </source>
</reference>
<dbReference type="InterPro" id="IPR042070">
    <property type="entry name" value="PucR_C-HTH_sf"/>
</dbReference>
<dbReference type="EMBL" id="BAAAQY010000017">
    <property type="protein sequence ID" value="GAA2250064.1"/>
    <property type="molecule type" value="Genomic_DNA"/>
</dbReference>
<comment type="caution">
    <text evidence="1">The sequence shown here is derived from an EMBL/GenBank/DDBJ whole genome shotgun (WGS) entry which is preliminary data.</text>
</comment>
<organism evidence="1 2">
    <name type="scientific">Herbiconiux moechotypicola</name>
    <dbReference type="NCBI Taxonomy" id="637393"/>
    <lineage>
        <taxon>Bacteria</taxon>
        <taxon>Bacillati</taxon>
        <taxon>Actinomycetota</taxon>
        <taxon>Actinomycetes</taxon>
        <taxon>Micrococcales</taxon>
        <taxon>Microbacteriaceae</taxon>
        <taxon>Herbiconiux</taxon>
    </lineage>
</organism>
<dbReference type="RefSeq" id="WP_259481678.1">
    <property type="nucleotide sequence ID" value="NZ_BAAAQY010000017.1"/>
</dbReference>
<name>A0ABN3E6R9_9MICO</name>
<dbReference type="Proteomes" id="UP001500929">
    <property type="component" value="Unassembled WGS sequence"/>
</dbReference>
<keyword evidence="2" id="KW-1185">Reference proteome</keyword>
<evidence type="ECO:0008006" key="3">
    <source>
        <dbReference type="Google" id="ProtNLM"/>
    </source>
</evidence>